<evidence type="ECO:0000313" key="2">
    <source>
        <dbReference type="Proteomes" id="UP001158049"/>
    </source>
</evidence>
<dbReference type="EMBL" id="FXUL01000010">
    <property type="protein sequence ID" value="SMP64682.1"/>
    <property type="molecule type" value="Genomic_DNA"/>
</dbReference>
<protein>
    <recommendedName>
        <fullName evidence="3">F-box domain-containing protein</fullName>
    </recommendedName>
</protein>
<name>A0ABY1QCH0_9BURK</name>
<gene>
    <name evidence="1" type="ORF">SAMN06295970_11067</name>
</gene>
<organism evidence="1 2">
    <name type="scientific">Noviherbaspirillum suwonense</name>
    <dbReference type="NCBI Taxonomy" id="1224511"/>
    <lineage>
        <taxon>Bacteria</taxon>
        <taxon>Pseudomonadati</taxon>
        <taxon>Pseudomonadota</taxon>
        <taxon>Betaproteobacteria</taxon>
        <taxon>Burkholderiales</taxon>
        <taxon>Oxalobacteraceae</taxon>
        <taxon>Noviherbaspirillum</taxon>
    </lineage>
</organism>
<sequence length="32" mass="3640">MDRTSSSTQNTTPFSYESLPNEVHQMILSQIP</sequence>
<accession>A0ABY1QCH0</accession>
<reference evidence="1 2" key="1">
    <citation type="submission" date="2017-05" db="EMBL/GenBank/DDBJ databases">
        <authorList>
            <person name="Varghese N."/>
            <person name="Submissions S."/>
        </authorList>
    </citation>
    <scope>NUCLEOTIDE SEQUENCE [LARGE SCALE GENOMIC DNA]</scope>
    <source>
        <strain evidence="1 2">DSM 26001</strain>
    </source>
</reference>
<evidence type="ECO:0008006" key="3">
    <source>
        <dbReference type="Google" id="ProtNLM"/>
    </source>
</evidence>
<dbReference type="Proteomes" id="UP001158049">
    <property type="component" value="Unassembled WGS sequence"/>
</dbReference>
<evidence type="ECO:0000313" key="1">
    <source>
        <dbReference type="EMBL" id="SMP64682.1"/>
    </source>
</evidence>
<keyword evidence="2" id="KW-1185">Reference proteome</keyword>
<proteinExistence type="predicted"/>
<comment type="caution">
    <text evidence="1">The sequence shown here is derived from an EMBL/GenBank/DDBJ whole genome shotgun (WGS) entry which is preliminary data.</text>
</comment>